<name>A0AA42DQC3_9FIRM</name>
<comment type="caution">
    <text evidence="1">The sequence shown here is derived from an EMBL/GenBank/DDBJ whole genome shotgun (WGS) entry which is preliminary data.</text>
</comment>
<dbReference type="RefSeq" id="WP_271012842.1">
    <property type="nucleotide sequence ID" value="NZ_JAQIFT010000057.1"/>
</dbReference>
<evidence type="ECO:0000313" key="1">
    <source>
        <dbReference type="EMBL" id="MDA3732861.1"/>
    </source>
</evidence>
<reference evidence="1" key="1">
    <citation type="journal article" date="2023" name="Int. J. Syst. Evol. Microbiol.">
        <title>&lt;i&gt;Holtiella tumoricola&lt;/i&gt; gen. nov. sp. nov., isolated from a human clinical sample.</title>
        <authorList>
            <person name="Allen-Vercoe E."/>
            <person name="Daigneault M.C."/>
            <person name="Vancuren S.J."/>
            <person name="Cochrane K."/>
            <person name="O'Neal L.L."/>
            <person name="Sankaranarayanan K."/>
            <person name="Lawson P.A."/>
        </authorList>
    </citation>
    <scope>NUCLEOTIDE SEQUENCE</scope>
    <source>
        <strain evidence="1">CC70A</strain>
    </source>
</reference>
<keyword evidence="2" id="KW-1185">Reference proteome</keyword>
<dbReference type="AlphaFoldDB" id="A0AA42DQC3"/>
<proteinExistence type="predicted"/>
<accession>A0AA42DQC3</accession>
<dbReference type="Proteomes" id="UP001169242">
    <property type="component" value="Unassembled WGS sequence"/>
</dbReference>
<dbReference type="EMBL" id="JAQIFT010000057">
    <property type="protein sequence ID" value="MDA3732861.1"/>
    <property type="molecule type" value="Genomic_DNA"/>
</dbReference>
<sequence length="124" mass="14348">MGKIREFEQLDYETGEVIKRYRTVKEALEEHGIDRAKMRIAFMGHDGKFPDKKLWFRYGDGVNKPLQRYQVGKLNDAGEVVKVYNSAEQAAIEHYVTEKTIGIAIRTRNGFVPSLGMRFKYMLG</sequence>
<protein>
    <submittedName>
        <fullName evidence="1">Uncharacterized protein</fullName>
    </submittedName>
</protein>
<organism evidence="1 2">
    <name type="scientific">Holtiella tumoricola</name>
    <dbReference type="NCBI Taxonomy" id="3018743"/>
    <lineage>
        <taxon>Bacteria</taxon>
        <taxon>Bacillati</taxon>
        <taxon>Bacillota</taxon>
        <taxon>Clostridia</taxon>
        <taxon>Lachnospirales</taxon>
        <taxon>Cellulosilyticaceae</taxon>
        <taxon>Holtiella</taxon>
    </lineage>
</organism>
<gene>
    <name evidence="1" type="ORF">PBV87_15395</name>
</gene>
<evidence type="ECO:0000313" key="2">
    <source>
        <dbReference type="Proteomes" id="UP001169242"/>
    </source>
</evidence>